<protein>
    <submittedName>
        <fullName evidence="2">Uncharacterized protein</fullName>
    </submittedName>
</protein>
<dbReference type="EMBL" id="LR797233">
    <property type="protein sequence ID" value="CAB4194736.1"/>
    <property type="molecule type" value="Genomic_DNA"/>
</dbReference>
<accession>A0A6J5PVZ9</accession>
<evidence type="ECO:0000313" key="2">
    <source>
        <dbReference type="EMBL" id="CAB4176040.1"/>
    </source>
</evidence>
<name>A0A6J5PVZ9_9CAUD</name>
<reference evidence="2" key="1">
    <citation type="submission" date="2020-05" db="EMBL/GenBank/DDBJ databases">
        <authorList>
            <person name="Chiriac C."/>
            <person name="Salcher M."/>
            <person name="Ghai R."/>
            <person name="Kavagutti S V."/>
        </authorList>
    </citation>
    <scope>NUCLEOTIDE SEQUENCE</scope>
</reference>
<evidence type="ECO:0000313" key="3">
    <source>
        <dbReference type="EMBL" id="CAB4194736.1"/>
    </source>
</evidence>
<gene>
    <name evidence="3" type="ORF">UFOVP1265_4</name>
    <name evidence="1" type="ORF">UFOVP290_6</name>
    <name evidence="2" type="ORF">UFOVP982_6</name>
</gene>
<evidence type="ECO:0000313" key="1">
    <source>
        <dbReference type="EMBL" id="CAB4135321.1"/>
    </source>
</evidence>
<dbReference type="EMBL" id="LR796940">
    <property type="protein sequence ID" value="CAB4176040.1"/>
    <property type="molecule type" value="Genomic_DNA"/>
</dbReference>
<organism evidence="2">
    <name type="scientific">uncultured Caudovirales phage</name>
    <dbReference type="NCBI Taxonomy" id="2100421"/>
    <lineage>
        <taxon>Viruses</taxon>
        <taxon>Duplodnaviria</taxon>
        <taxon>Heunggongvirae</taxon>
        <taxon>Uroviricota</taxon>
        <taxon>Caudoviricetes</taxon>
        <taxon>Peduoviridae</taxon>
        <taxon>Maltschvirus</taxon>
        <taxon>Maltschvirus maltsch</taxon>
    </lineage>
</organism>
<proteinExistence type="predicted"/>
<dbReference type="EMBL" id="LR796297">
    <property type="protein sequence ID" value="CAB4135321.1"/>
    <property type="molecule type" value="Genomic_DNA"/>
</dbReference>
<sequence length="39" mass="4545">MTRPNIQIDDEVREMTKEEYEALLATGWTLKAPEEPIEP</sequence>